<protein>
    <submittedName>
        <fullName evidence="2">Uncharacterized protein</fullName>
    </submittedName>
</protein>
<keyword evidence="3" id="KW-1185">Reference proteome</keyword>
<evidence type="ECO:0000313" key="3">
    <source>
        <dbReference type="Proteomes" id="UP000593802"/>
    </source>
</evidence>
<dbReference type="KEGG" id="eff:skT53_14690"/>
<dbReference type="RefSeq" id="WP_200760482.1">
    <property type="nucleotide sequence ID" value="NZ_AP023366.1"/>
</dbReference>
<feature type="coiled-coil region" evidence="1">
    <location>
        <begin position="3"/>
        <end position="41"/>
    </location>
</feature>
<keyword evidence="1" id="KW-0175">Coiled coil</keyword>
<accession>A0A7I8D8N3</accession>
<reference evidence="2 3" key="1">
    <citation type="submission" date="2020-08" db="EMBL/GenBank/DDBJ databases">
        <title>Complete Genome Sequence of Effusibacillus dendaii Strain skT53, Isolated from Farmland soil.</title>
        <authorList>
            <person name="Konishi T."/>
            <person name="Kawasaki H."/>
        </authorList>
    </citation>
    <scope>NUCLEOTIDE SEQUENCE [LARGE SCALE GENOMIC DNA]</scope>
    <source>
        <strain evidence="3">skT53</strain>
    </source>
</reference>
<sequence>MNLVTIENELIRLFNERKEAVKNHENFMSQNMKEIEELKRQKEMCLKGIDLNKIKIAESLLRVKGLSYGQYNDRCVTEAIKDIAQGAPKMSEGYFGVKNYAHWTHQESDHPYGYGPRHGSIVFSVGLKNPKEKLTEEQKECCLYYLNLLRNREMREAIVKKDMMD</sequence>
<gene>
    <name evidence="2" type="ORF">skT53_14690</name>
</gene>
<dbReference type="Proteomes" id="UP000593802">
    <property type="component" value="Chromosome"/>
</dbReference>
<dbReference type="AlphaFoldDB" id="A0A7I8D8N3"/>
<organism evidence="2 3">
    <name type="scientific">Effusibacillus dendaii</name>
    <dbReference type="NCBI Taxonomy" id="2743772"/>
    <lineage>
        <taxon>Bacteria</taxon>
        <taxon>Bacillati</taxon>
        <taxon>Bacillota</taxon>
        <taxon>Bacilli</taxon>
        <taxon>Bacillales</taxon>
        <taxon>Alicyclobacillaceae</taxon>
        <taxon>Effusibacillus</taxon>
    </lineage>
</organism>
<proteinExistence type="predicted"/>
<dbReference type="EMBL" id="AP023366">
    <property type="protein sequence ID" value="BCJ86484.1"/>
    <property type="molecule type" value="Genomic_DNA"/>
</dbReference>
<evidence type="ECO:0000256" key="1">
    <source>
        <dbReference type="SAM" id="Coils"/>
    </source>
</evidence>
<name>A0A7I8D8N3_9BACL</name>
<evidence type="ECO:0000313" key="2">
    <source>
        <dbReference type="EMBL" id="BCJ86484.1"/>
    </source>
</evidence>